<dbReference type="SMART" id="SM00028">
    <property type="entry name" value="TPR"/>
    <property type="match status" value="3"/>
</dbReference>
<name>A0A9P1FHX2_9DINO</name>
<dbReference type="EMBL" id="CAMXCT020000192">
    <property type="protein sequence ID" value="CAL1128635.1"/>
    <property type="molecule type" value="Genomic_DNA"/>
</dbReference>
<dbReference type="InterPro" id="IPR011990">
    <property type="entry name" value="TPR-like_helical_dom_sf"/>
</dbReference>
<dbReference type="EMBL" id="CAMXCT010000192">
    <property type="protein sequence ID" value="CAI3975260.1"/>
    <property type="molecule type" value="Genomic_DNA"/>
</dbReference>
<dbReference type="GO" id="GO:0051879">
    <property type="term" value="F:Hsp90 protein binding"/>
    <property type="evidence" value="ECO:0007669"/>
    <property type="project" value="TreeGrafter"/>
</dbReference>
<dbReference type="AlphaFoldDB" id="A0A9P1FHX2"/>
<dbReference type="InterPro" id="IPR016024">
    <property type="entry name" value="ARM-type_fold"/>
</dbReference>
<evidence type="ECO:0000313" key="4">
    <source>
        <dbReference type="Proteomes" id="UP001152797"/>
    </source>
</evidence>
<sequence>MLTLCTGGINRPRGIGNYDEQGLKVQPQEAADVELPWDDAQQLVAAILLSRLGTAEDAAKVLGQSWVPTWDGWKELQTSTTEAHCVAVADRLCDIAQVNAPGRSMTDTQALKALAAEGFRWQQALSHGVNNCLIDSLMLCLAYEGLLPSNLGADVAARRRSAVACRKHLVQAVGQAVLPSAKGFFPYLDAHRDGPHIVTFLLQRFRAVARANMIIRVHDRFGECTADPDRNKILVHLGFEHPEHHALQIGPPDSLLVPIFRLYCFQNGQYAALLPDAPAAVSQQEPALMRVSSCSSQETQDVFGTADAGSSESSANMEQMREILQRFCDSRGAKVQISKADVRCLQEAWSDRDAEGAGQTLAGTSTSAATNHEGKHLPPTVPIQRNAADSKDDSKEPPGQSTDEGGWKALAVEDAQRIVFFPRMSDMEVYVKAFQLDTPEATKRKEQLMKFKLLSVFYTLHRHDGGLAERFMHFGGLLSLVSLLGEENRVIQSQAIELLHDFLAPHMAMQPASSGRQAHLQHHVFLCLSSGKLWQYCGLILSEPGEVFPKSYSSSIQLLAAAIGWLRPQTGHEVAEATVPPEVKGAMTALQRCAKGSTPLAPEMRQVAEELLEELADLPTIRSDPMSGEALKKCQSNLFDPAMQKREDAAHAWQTLKLLGNEAVSAKMLWPAETIYRMALEEGGDVLPEAEASILHSNRALVLLKAGHFEDAAAAAEEALQLNGHNSKAAFRQAQALMELGSAAALQAAERAHRLEPKDAKVFQLLEKAQAKWGQSKTDLEGMD</sequence>
<dbReference type="EMBL" id="CAMXCT030000192">
    <property type="protein sequence ID" value="CAL4762572.1"/>
    <property type="molecule type" value="Genomic_DNA"/>
</dbReference>
<dbReference type="GO" id="GO:0005634">
    <property type="term" value="C:nucleus"/>
    <property type="evidence" value="ECO:0007669"/>
    <property type="project" value="TreeGrafter"/>
</dbReference>
<comment type="caution">
    <text evidence="2">The sequence shown here is derived from an EMBL/GenBank/DDBJ whole genome shotgun (WGS) entry which is preliminary data.</text>
</comment>
<gene>
    <name evidence="2" type="ORF">C1SCF055_LOCUS3603</name>
</gene>
<evidence type="ECO:0000313" key="2">
    <source>
        <dbReference type="EMBL" id="CAI3975260.1"/>
    </source>
</evidence>
<dbReference type="Gene3D" id="1.25.40.10">
    <property type="entry name" value="Tetratricopeptide repeat domain"/>
    <property type="match status" value="1"/>
</dbReference>
<organism evidence="2">
    <name type="scientific">Cladocopium goreaui</name>
    <dbReference type="NCBI Taxonomy" id="2562237"/>
    <lineage>
        <taxon>Eukaryota</taxon>
        <taxon>Sar</taxon>
        <taxon>Alveolata</taxon>
        <taxon>Dinophyceae</taxon>
        <taxon>Suessiales</taxon>
        <taxon>Symbiodiniaceae</taxon>
        <taxon>Cladocopium</taxon>
    </lineage>
</organism>
<dbReference type="InterPro" id="IPR019734">
    <property type="entry name" value="TPR_rpt"/>
</dbReference>
<dbReference type="GO" id="GO:0030544">
    <property type="term" value="F:Hsp70 protein binding"/>
    <property type="evidence" value="ECO:0007669"/>
    <property type="project" value="TreeGrafter"/>
</dbReference>
<protein>
    <submittedName>
        <fullName evidence="2">Uncharacterized protein</fullName>
    </submittedName>
</protein>
<dbReference type="GO" id="GO:0006457">
    <property type="term" value="P:protein folding"/>
    <property type="evidence" value="ECO:0007669"/>
    <property type="project" value="TreeGrafter"/>
</dbReference>
<reference evidence="2" key="1">
    <citation type="submission" date="2022-10" db="EMBL/GenBank/DDBJ databases">
        <authorList>
            <person name="Chen Y."/>
            <person name="Dougan E. K."/>
            <person name="Chan C."/>
            <person name="Rhodes N."/>
            <person name="Thang M."/>
        </authorList>
    </citation>
    <scope>NUCLEOTIDE SEQUENCE</scope>
</reference>
<dbReference type="GO" id="GO:0005829">
    <property type="term" value="C:cytosol"/>
    <property type="evidence" value="ECO:0007669"/>
    <property type="project" value="TreeGrafter"/>
</dbReference>
<dbReference type="Proteomes" id="UP001152797">
    <property type="component" value="Unassembled WGS sequence"/>
</dbReference>
<evidence type="ECO:0000256" key="1">
    <source>
        <dbReference type="SAM" id="MobiDB-lite"/>
    </source>
</evidence>
<accession>A0A9P1FHX2</accession>
<dbReference type="PANTHER" id="PTHR46035">
    <property type="entry name" value="TETRATRICOPEPTIDE REPEAT PROTEIN 4"/>
    <property type="match status" value="1"/>
</dbReference>
<dbReference type="PANTHER" id="PTHR46035:SF1">
    <property type="entry name" value="TETRATRICOPEPTIDE REPEAT PROTEIN 4"/>
    <property type="match status" value="1"/>
</dbReference>
<evidence type="ECO:0000313" key="3">
    <source>
        <dbReference type="EMBL" id="CAL1128635.1"/>
    </source>
</evidence>
<feature type="region of interest" description="Disordered" evidence="1">
    <location>
        <begin position="364"/>
        <end position="407"/>
    </location>
</feature>
<keyword evidence="4" id="KW-1185">Reference proteome</keyword>
<proteinExistence type="predicted"/>
<dbReference type="SUPFAM" id="SSF48371">
    <property type="entry name" value="ARM repeat"/>
    <property type="match status" value="1"/>
</dbReference>
<dbReference type="SUPFAM" id="SSF48452">
    <property type="entry name" value="TPR-like"/>
    <property type="match status" value="1"/>
</dbReference>
<dbReference type="OrthoDB" id="431586at2759"/>
<reference evidence="3" key="2">
    <citation type="submission" date="2024-04" db="EMBL/GenBank/DDBJ databases">
        <authorList>
            <person name="Chen Y."/>
            <person name="Shah S."/>
            <person name="Dougan E. K."/>
            <person name="Thang M."/>
            <person name="Chan C."/>
        </authorList>
    </citation>
    <scope>NUCLEOTIDE SEQUENCE [LARGE SCALE GENOMIC DNA]</scope>
</reference>